<dbReference type="AlphaFoldDB" id="A0A0W1RFK9"/>
<protein>
    <submittedName>
        <fullName evidence="1">Uncharacterized protein</fullName>
    </submittedName>
</protein>
<reference evidence="1 2" key="1">
    <citation type="submission" date="2015-12" db="EMBL/GenBank/DDBJ databases">
        <title>Haloprofundus marisrubri gen. nov., sp. nov., an extremely halophilic archaeon isolated from the Discovery deep brine-seawater interface in the Red Sea.</title>
        <authorList>
            <person name="Zhang G."/>
            <person name="Stingl U."/>
            <person name="Rashid M."/>
        </authorList>
    </citation>
    <scope>NUCLEOTIDE SEQUENCE [LARGE SCALE GENOMIC DNA]</scope>
    <source>
        <strain evidence="1 2">SB9</strain>
    </source>
</reference>
<evidence type="ECO:0000313" key="1">
    <source>
        <dbReference type="EMBL" id="KTG11444.1"/>
    </source>
</evidence>
<gene>
    <name evidence="1" type="ORF">AUR64_04095</name>
</gene>
<dbReference type="EMBL" id="LOPU01000004">
    <property type="protein sequence ID" value="KTG11444.1"/>
    <property type="molecule type" value="Genomic_DNA"/>
</dbReference>
<accession>A0A0W1RFK9</accession>
<sequence>MFDLLFSSTDRVQERRWIAIQFWNAPTIPERPIIERSIWVICDILVHPVLGLQLHPNILVDASVSIDVLEE</sequence>
<comment type="caution">
    <text evidence="1">The sequence shown here is derived from an EMBL/GenBank/DDBJ whole genome shotgun (WGS) entry which is preliminary data.</text>
</comment>
<keyword evidence="2" id="KW-1185">Reference proteome</keyword>
<name>A0A0W1RFK9_9EURY</name>
<evidence type="ECO:0000313" key="2">
    <source>
        <dbReference type="Proteomes" id="UP000054387"/>
    </source>
</evidence>
<proteinExistence type="predicted"/>
<organism evidence="1 2">
    <name type="scientific">Haloprofundus marisrubri</name>
    <dbReference type="NCBI Taxonomy" id="1514971"/>
    <lineage>
        <taxon>Archaea</taxon>
        <taxon>Methanobacteriati</taxon>
        <taxon>Methanobacteriota</taxon>
        <taxon>Stenosarchaea group</taxon>
        <taxon>Halobacteria</taxon>
        <taxon>Halobacteriales</taxon>
        <taxon>Haloferacaceae</taxon>
        <taxon>Haloprofundus</taxon>
    </lineage>
</organism>
<dbReference type="Proteomes" id="UP000054387">
    <property type="component" value="Unassembled WGS sequence"/>
</dbReference>